<keyword evidence="1" id="KW-0645">Protease</keyword>
<dbReference type="InterPro" id="IPR043502">
    <property type="entry name" value="DNA/RNA_pol_sf"/>
</dbReference>
<dbReference type="PANTHER" id="PTHR11439:SF495">
    <property type="entry name" value="REVERSE TRANSCRIPTASE, RNA-DEPENDENT DNA POLYMERASE-RELATED"/>
    <property type="match status" value="1"/>
</dbReference>
<dbReference type="Proteomes" id="UP001151760">
    <property type="component" value="Unassembled WGS sequence"/>
</dbReference>
<keyword evidence="2" id="KW-0175">Coiled coil</keyword>
<comment type="caution">
    <text evidence="7">The sequence shown here is derived from an EMBL/GenBank/DDBJ whole genome shotgun (WGS) entry which is preliminary data.</text>
</comment>
<feature type="region of interest" description="Disordered" evidence="3">
    <location>
        <begin position="780"/>
        <end position="820"/>
    </location>
</feature>
<feature type="region of interest" description="Disordered" evidence="3">
    <location>
        <begin position="1500"/>
        <end position="1524"/>
    </location>
</feature>
<reference evidence="7" key="2">
    <citation type="submission" date="2022-01" db="EMBL/GenBank/DDBJ databases">
        <authorList>
            <person name="Yamashiro T."/>
            <person name="Shiraishi A."/>
            <person name="Satake H."/>
            <person name="Nakayama K."/>
        </authorList>
    </citation>
    <scope>NUCLEOTIDE SEQUENCE</scope>
</reference>
<reference evidence="7" key="1">
    <citation type="journal article" date="2022" name="Int. J. Mol. Sci.">
        <title>Draft Genome of Tanacetum Coccineum: Genomic Comparison of Closely Related Tanacetum-Family Plants.</title>
        <authorList>
            <person name="Yamashiro T."/>
            <person name="Shiraishi A."/>
            <person name="Nakayama K."/>
            <person name="Satake H."/>
        </authorList>
    </citation>
    <scope>NUCLEOTIDE SEQUENCE</scope>
</reference>
<dbReference type="Pfam" id="PF14223">
    <property type="entry name" value="Retrotran_gag_2"/>
    <property type="match status" value="1"/>
</dbReference>
<keyword evidence="1" id="KW-0378">Hydrolase</keyword>
<evidence type="ECO:0000313" key="7">
    <source>
        <dbReference type="EMBL" id="GJT76000.1"/>
    </source>
</evidence>
<feature type="compositionally biased region" description="Basic and acidic residues" evidence="3">
    <location>
        <begin position="350"/>
        <end position="372"/>
    </location>
</feature>
<dbReference type="EMBL" id="BQNB010018585">
    <property type="protein sequence ID" value="GJT76000.1"/>
    <property type="molecule type" value="Genomic_DNA"/>
</dbReference>
<dbReference type="CDD" id="cd09272">
    <property type="entry name" value="RNase_HI_RT_Ty1"/>
    <property type="match status" value="1"/>
</dbReference>
<accession>A0ABQ5GKJ1</accession>
<evidence type="ECO:0000259" key="5">
    <source>
        <dbReference type="Pfam" id="PF13976"/>
    </source>
</evidence>
<feature type="compositionally biased region" description="Low complexity" evidence="3">
    <location>
        <begin position="811"/>
        <end position="820"/>
    </location>
</feature>
<gene>
    <name evidence="7" type="ORF">Tco_1042725</name>
</gene>
<dbReference type="InterPro" id="IPR025724">
    <property type="entry name" value="GAG-pre-integrase_dom"/>
</dbReference>
<feature type="domain" description="Retrovirus-related Pol polyprotein from transposon TNT 1-94-like beta-barrel" evidence="6">
    <location>
        <begin position="567"/>
        <end position="636"/>
    </location>
</feature>
<sequence>MEAIEKRFGGNKESKKVQKTLLKQQYENFNGKSSEGLDQIYDRLQKLISQLEIHGETISQEDLNLKLLRSLPSEWKTYTLIWRNKPDSEDLSIDDLYNNLKIYEAEVMGPSSTSQNTQNIAFVSSNSTGSTNEAVKTSLGVTTANFKDNASTLPNVDSLSDVVIYSFFASQSNSAQLDNEDLKQLYPDDLEEIDLKWQLAMLTMRGRRFLKKTGRNLGHPGIKTVGTAEEGPTNFALMAYTSSSSSSSDSESQVSDKFKTGVGYDSQGYDSHVFDSLVNDKYKIGKGYHAVPPPFTGNFMPPKPYLELADEDEYVFSESVTSVPAVSYSENENETESKSRHRKPSNAKVEFVKSNEHVKTPRESVEKVENNKQAKYPRKNSQSPRDCDFYEKKMEEKHVWNNARRVNHQNSQGWTHPHTKRNFIPRVVLMKSGLKTLNTARQNSSRAAVSVNTARPINTAYPRPTVNYERPVTNVLNKAHLHVRSPFNKYTTNKNSNFNEKVKFIKGNTTTIGTKAVVSDNKGNEANAVKASACWVWRPKQKVLDHVSRHNGASMDFKRFDYIDAQGRSKNMTRNRSYLLDCEEINEGFVAFGGSTKGGKITGKGKIRTSKLNIKDMYFVKELKFNLFSVSQMCDKKNSILFTDTKCVVLSPDFKLTDESHVLLKVPREDNMYIIDLQNVVPQGGLTYLFAKATLDESNLWHRRLGHVNFKTLNKLVRGNLVRGLPSKRFEINQTCVACQKGKQHRASCIENLIDLKVKVIRCDNGTEFKNRVMNHLKDSLDDGLKPSGEEKEKDVNAQEKDAKEHDKDSNANSTNNINTASSTFNAASLKDNVVDEDIVYGCDDDPNMLNLEEIDYSNDDEGVGTEADMKNLSTFMPVSSITTTRIHKDHLLEQLIRYLHSAPITRRMSQQNLEELEEPKKVIQSLKDSSWIEAMQEELLQFKLQQVWTLVDLPHGKRAIGTKWMYRNKKDKRGIVIRNKARLVAQGHTQEEGIDYDEVFAPVARIEAIRLFLAYASFKDFVVYQMDVNSAFLYGKIEKEVYVCQPPGFEDPNFPDKVYKVEKALYGLHQAPRAWYETLLTYLLDKGFQRGKIDKTLFIKRGQGDIMIIQVYVNDIIFWSTRKKMCTEFENIIHKKFQMSSMGELTFFLGLQVKQKEDEIFISQDKYVTEILKKFSFSDVKIASTPMETHKALPKDPDGEDVDEHLIFRYLKGQPKLGLWYPKDSPFDLVAYIDSDYAGASLDRKSTTGGCQFLGFRLISWQCKKQTVVANSTTEAEYIAASNCCGQVLWIQNQLLDYGYNFMQTKIYIDNESTICIVKTMCFTQRQSTLRLDFNIRLQVLECLTSEALIEGRLPLEFVGVTTVEDANADFAEIVNFLNASSIRYALTVNPTVYLSYIEQFWSTAKIKIVNNETQIRAKVDGKTIVITESSVRRDLHFNDEDGGDRMVRAATTASSLEAEQDSDLEIKKLKKRVKQLEKKKKSRTPQLKRRLFKVRIESSAEKSLGDQEDASKQGRNKGDQDEGISLLQEDAETQGRYGNEIEVNTTSTSITTASINITTAEPVTTASEPVTTAGVYAGVSVSTAEPSTPPSTTTTLIEDEYLIIAQTLMKMRSEKSKEKSKEKGVSSETAKRLTRGVVMREASETTTRSMVPPQPHILAKDKGKSIMQEPEKPLKKKDQIKLDEELARKLAEEMQVELEEEERSARQREEEANIALIKEWDNVQAMMDADYKLATRIQAQEIGELTI</sequence>
<feature type="coiled-coil region" evidence="2">
    <location>
        <begin position="1686"/>
        <end position="1713"/>
    </location>
</feature>
<dbReference type="PANTHER" id="PTHR11439">
    <property type="entry name" value="GAG-POL-RELATED RETROTRANSPOSON"/>
    <property type="match status" value="1"/>
</dbReference>
<dbReference type="Pfam" id="PF13976">
    <property type="entry name" value="gag_pre-integrs"/>
    <property type="match status" value="1"/>
</dbReference>
<evidence type="ECO:0000313" key="8">
    <source>
        <dbReference type="Proteomes" id="UP001151760"/>
    </source>
</evidence>
<dbReference type="InterPro" id="IPR013103">
    <property type="entry name" value="RVT_2"/>
</dbReference>
<feature type="compositionally biased region" description="Basic and acidic residues" evidence="3">
    <location>
        <begin position="1500"/>
        <end position="1522"/>
    </location>
</feature>
<feature type="region of interest" description="Disordered" evidence="3">
    <location>
        <begin position="1614"/>
        <end position="1635"/>
    </location>
</feature>
<proteinExistence type="predicted"/>
<feature type="domain" description="GAG-pre-integrase" evidence="5">
    <location>
        <begin position="671"/>
        <end position="744"/>
    </location>
</feature>
<evidence type="ECO:0000256" key="1">
    <source>
        <dbReference type="ARBA" id="ARBA00022750"/>
    </source>
</evidence>
<evidence type="ECO:0000259" key="6">
    <source>
        <dbReference type="Pfam" id="PF22936"/>
    </source>
</evidence>
<feature type="domain" description="Reverse transcriptase Ty1/copia-type" evidence="4">
    <location>
        <begin position="947"/>
        <end position="1189"/>
    </location>
</feature>
<evidence type="ECO:0000259" key="4">
    <source>
        <dbReference type="Pfam" id="PF07727"/>
    </source>
</evidence>
<feature type="compositionally biased region" description="Basic and acidic residues" evidence="3">
    <location>
        <begin position="780"/>
        <end position="810"/>
    </location>
</feature>
<dbReference type="Pfam" id="PF07727">
    <property type="entry name" value="RVT_2"/>
    <property type="match status" value="1"/>
</dbReference>
<keyword evidence="1" id="KW-0064">Aspartyl protease</keyword>
<protein>
    <submittedName>
        <fullName evidence="7">Ribonuclease H-like domain-containing protein</fullName>
    </submittedName>
</protein>
<name>A0ABQ5GKJ1_9ASTR</name>
<keyword evidence="8" id="KW-1185">Reference proteome</keyword>
<evidence type="ECO:0000256" key="2">
    <source>
        <dbReference type="SAM" id="Coils"/>
    </source>
</evidence>
<feature type="region of interest" description="Disordered" evidence="3">
    <location>
        <begin position="325"/>
        <end position="386"/>
    </location>
</feature>
<dbReference type="Pfam" id="PF22936">
    <property type="entry name" value="Pol_BBD"/>
    <property type="match status" value="1"/>
</dbReference>
<organism evidence="7 8">
    <name type="scientific">Tanacetum coccineum</name>
    <dbReference type="NCBI Taxonomy" id="301880"/>
    <lineage>
        <taxon>Eukaryota</taxon>
        <taxon>Viridiplantae</taxon>
        <taxon>Streptophyta</taxon>
        <taxon>Embryophyta</taxon>
        <taxon>Tracheophyta</taxon>
        <taxon>Spermatophyta</taxon>
        <taxon>Magnoliopsida</taxon>
        <taxon>eudicotyledons</taxon>
        <taxon>Gunneridae</taxon>
        <taxon>Pentapetalae</taxon>
        <taxon>asterids</taxon>
        <taxon>campanulids</taxon>
        <taxon>Asterales</taxon>
        <taxon>Asteraceae</taxon>
        <taxon>Asteroideae</taxon>
        <taxon>Anthemideae</taxon>
        <taxon>Anthemidinae</taxon>
        <taxon>Tanacetum</taxon>
    </lineage>
</organism>
<dbReference type="InterPro" id="IPR054722">
    <property type="entry name" value="PolX-like_BBD"/>
</dbReference>
<evidence type="ECO:0000256" key="3">
    <source>
        <dbReference type="SAM" id="MobiDB-lite"/>
    </source>
</evidence>
<feature type="compositionally biased region" description="Basic and acidic residues" evidence="3">
    <location>
        <begin position="1614"/>
        <end position="1633"/>
    </location>
</feature>
<dbReference type="SUPFAM" id="SSF56672">
    <property type="entry name" value="DNA/RNA polymerases"/>
    <property type="match status" value="1"/>
</dbReference>